<dbReference type="EMBL" id="JAIWYP010000013">
    <property type="protein sequence ID" value="KAH3718125.1"/>
    <property type="molecule type" value="Genomic_DNA"/>
</dbReference>
<dbReference type="Proteomes" id="UP000828390">
    <property type="component" value="Unassembled WGS sequence"/>
</dbReference>
<evidence type="ECO:0000313" key="1">
    <source>
        <dbReference type="EMBL" id="KAH3718125.1"/>
    </source>
</evidence>
<dbReference type="AlphaFoldDB" id="A0A9D4C6V0"/>
<comment type="caution">
    <text evidence="1">The sequence shown here is derived from an EMBL/GenBank/DDBJ whole genome shotgun (WGS) entry which is preliminary data.</text>
</comment>
<gene>
    <name evidence="1" type="ORF">DPMN_060924</name>
</gene>
<reference evidence="1" key="1">
    <citation type="journal article" date="2019" name="bioRxiv">
        <title>The Genome of the Zebra Mussel, Dreissena polymorpha: A Resource for Invasive Species Research.</title>
        <authorList>
            <person name="McCartney M.A."/>
            <person name="Auch B."/>
            <person name="Kono T."/>
            <person name="Mallez S."/>
            <person name="Zhang Y."/>
            <person name="Obille A."/>
            <person name="Becker A."/>
            <person name="Abrahante J.E."/>
            <person name="Garbe J."/>
            <person name="Badalamenti J.P."/>
            <person name="Herman A."/>
            <person name="Mangelson H."/>
            <person name="Liachko I."/>
            <person name="Sullivan S."/>
            <person name="Sone E.D."/>
            <person name="Koren S."/>
            <person name="Silverstein K.A.T."/>
            <person name="Beckman K.B."/>
            <person name="Gohl D.M."/>
        </authorList>
    </citation>
    <scope>NUCLEOTIDE SEQUENCE</scope>
    <source>
        <strain evidence="1">Duluth1</strain>
        <tissue evidence="1">Whole animal</tissue>
    </source>
</reference>
<name>A0A9D4C6V0_DREPO</name>
<protein>
    <submittedName>
        <fullName evidence="1">Uncharacterized protein</fullName>
    </submittedName>
</protein>
<evidence type="ECO:0000313" key="2">
    <source>
        <dbReference type="Proteomes" id="UP000828390"/>
    </source>
</evidence>
<keyword evidence="2" id="KW-1185">Reference proteome</keyword>
<accession>A0A9D4C6V0</accession>
<proteinExistence type="predicted"/>
<sequence>MAKTLKAVFSKGWLETERLHALKALYSLCGADWFVDRLVRVGNGSVFLRSNSGHLIIPN</sequence>
<organism evidence="1 2">
    <name type="scientific">Dreissena polymorpha</name>
    <name type="common">Zebra mussel</name>
    <name type="synonym">Mytilus polymorpha</name>
    <dbReference type="NCBI Taxonomy" id="45954"/>
    <lineage>
        <taxon>Eukaryota</taxon>
        <taxon>Metazoa</taxon>
        <taxon>Spiralia</taxon>
        <taxon>Lophotrochozoa</taxon>
        <taxon>Mollusca</taxon>
        <taxon>Bivalvia</taxon>
        <taxon>Autobranchia</taxon>
        <taxon>Heteroconchia</taxon>
        <taxon>Euheterodonta</taxon>
        <taxon>Imparidentia</taxon>
        <taxon>Neoheterodontei</taxon>
        <taxon>Myida</taxon>
        <taxon>Dreissenoidea</taxon>
        <taxon>Dreissenidae</taxon>
        <taxon>Dreissena</taxon>
    </lineage>
</organism>
<reference evidence="1" key="2">
    <citation type="submission" date="2020-11" db="EMBL/GenBank/DDBJ databases">
        <authorList>
            <person name="McCartney M.A."/>
            <person name="Auch B."/>
            <person name="Kono T."/>
            <person name="Mallez S."/>
            <person name="Becker A."/>
            <person name="Gohl D.M."/>
            <person name="Silverstein K.A.T."/>
            <person name="Koren S."/>
            <person name="Bechman K.B."/>
            <person name="Herman A."/>
            <person name="Abrahante J.E."/>
            <person name="Garbe J."/>
        </authorList>
    </citation>
    <scope>NUCLEOTIDE SEQUENCE</scope>
    <source>
        <strain evidence="1">Duluth1</strain>
        <tissue evidence="1">Whole animal</tissue>
    </source>
</reference>